<evidence type="ECO:0000313" key="2">
    <source>
        <dbReference type="EMBL" id="EWS82066.1"/>
    </source>
</evidence>
<evidence type="ECO:0000313" key="3">
    <source>
        <dbReference type="Proteomes" id="UP000023067"/>
    </source>
</evidence>
<dbReference type="STRING" id="396014.BF93_14435"/>
<dbReference type="Proteomes" id="UP000023067">
    <property type="component" value="Unassembled WGS sequence"/>
</dbReference>
<reference evidence="2 3" key="1">
    <citation type="submission" date="2014-02" db="EMBL/GenBank/DDBJ databases">
        <title>Genome sequence of Brachybacterium phenoliresistens strain W13A50.</title>
        <authorList>
            <person name="Wang X."/>
        </authorList>
    </citation>
    <scope>NUCLEOTIDE SEQUENCE [LARGE SCALE GENOMIC DNA]</scope>
    <source>
        <strain evidence="2 3">W13A50</strain>
    </source>
</reference>
<gene>
    <name evidence="2" type="ORF">BF93_14435</name>
</gene>
<keyword evidence="3" id="KW-1185">Reference proteome</keyword>
<feature type="compositionally biased region" description="Low complexity" evidence="1">
    <location>
        <begin position="21"/>
        <end position="39"/>
    </location>
</feature>
<proteinExistence type="predicted"/>
<organism evidence="2 3">
    <name type="scientific">Brachybacterium phenoliresistens</name>
    <dbReference type="NCBI Taxonomy" id="396014"/>
    <lineage>
        <taxon>Bacteria</taxon>
        <taxon>Bacillati</taxon>
        <taxon>Actinomycetota</taxon>
        <taxon>Actinomycetes</taxon>
        <taxon>Micrococcales</taxon>
        <taxon>Dermabacteraceae</taxon>
        <taxon>Brachybacterium</taxon>
    </lineage>
</organism>
<sequence>MAGIVIQVRPDSPAGSPEPAHPTAPAASATDATAAAADSAGRRGPRAPSRPAVRIAAPRISGSRLAIGPE</sequence>
<feature type="region of interest" description="Disordered" evidence="1">
    <location>
        <begin position="1"/>
        <end position="70"/>
    </location>
</feature>
<name>Z9JWA3_9MICO</name>
<protein>
    <submittedName>
        <fullName evidence="2">Uncharacterized protein</fullName>
    </submittedName>
</protein>
<dbReference type="HOGENOM" id="CLU_2749829_0_0_11"/>
<accession>Z9JWA3</accession>
<dbReference type="PATRIC" id="fig|396014.3.peg.1237"/>
<dbReference type="AlphaFoldDB" id="Z9JWA3"/>
<dbReference type="EMBL" id="JDYK01000004">
    <property type="protein sequence ID" value="EWS82066.1"/>
    <property type="molecule type" value="Genomic_DNA"/>
</dbReference>
<evidence type="ECO:0000256" key="1">
    <source>
        <dbReference type="SAM" id="MobiDB-lite"/>
    </source>
</evidence>
<comment type="caution">
    <text evidence="2">The sequence shown here is derived from an EMBL/GenBank/DDBJ whole genome shotgun (WGS) entry which is preliminary data.</text>
</comment>